<dbReference type="Proteomes" id="UP001187315">
    <property type="component" value="Unassembled WGS sequence"/>
</dbReference>
<dbReference type="PANTHER" id="PTHR24241:SF82">
    <property type="entry name" value="NEUROPEPTIDE FF RECEPTOR 1-RELATED"/>
    <property type="match status" value="1"/>
</dbReference>
<evidence type="ECO:0000256" key="8">
    <source>
        <dbReference type="ARBA" id="ARBA00023170"/>
    </source>
</evidence>
<evidence type="ECO:0000256" key="5">
    <source>
        <dbReference type="ARBA" id="ARBA00023040"/>
    </source>
</evidence>
<dbReference type="InterPro" id="IPR017452">
    <property type="entry name" value="GPCR_Rhodpsn_7TM"/>
</dbReference>
<dbReference type="PROSITE" id="PS00237">
    <property type="entry name" value="G_PROTEIN_RECEP_F1_1"/>
    <property type="match status" value="1"/>
</dbReference>
<keyword evidence="10 15" id="KW-0807">Transducer</keyword>
<feature type="transmembrane region" description="Helical" evidence="16">
    <location>
        <begin position="311"/>
        <end position="332"/>
    </location>
</feature>
<dbReference type="GO" id="GO:0042277">
    <property type="term" value="F:peptide binding"/>
    <property type="evidence" value="ECO:0007669"/>
    <property type="project" value="TreeGrafter"/>
</dbReference>
<comment type="similarity">
    <text evidence="15">Belongs to the G-protein coupled receptor 1 family.</text>
</comment>
<dbReference type="SUPFAM" id="SSF81321">
    <property type="entry name" value="Family A G protein-coupled receptor-like"/>
    <property type="match status" value="1"/>
</dbReference>
<reference evidence="18" key="1">
    <citation type="submission" date="2023-08" db="EMBL/GenBank/DDBJ databases">
        <title>Pelteobagrus vachellii genome.</title>
        <authorList>
            <person name="Liu H."/>
        </authorList>
    </citation>
    <scope>NUCLEOTIDE SEQUENCE</scope>
    <source>
        <strain evidence="18">PRFRI_2022a</strain>
        <tissue evidence="18">Muscle</tissue>
    </source>
</reference>
<accession>A0AA88LSJ7</accession>
<keyword evidence="3 15" id="KW-0812">Transmembrane</keyword>
<keyword evidence="4 16" id="KW-1133">Transmembrane helix</keyword>
<keyword evidence="5 15" id="KW-0297">G-protein coupled receptor</keyword>
<dbReference type="PROSITE" id="PS50262">
    <property type="entry name" value="G_PROTEIN_RECEP_F1_2"/>
    <property type="match status" value="1"/>
</dbReference>
<keyword evidence="7" id="KW-1015">Disulfide bond</keyword>
<dbReference type="SMART" id="SM01381">
    <property type="entry name" value="7TM_GPCR_Srsx"/>
    <property type="match status" value="1"/>
</dbReference>
<dbReference type="InterPro" id="IPR005395">
    <property type="entry name" value="NPFF_rcpt"/>
</dbReference>
<dbReference type="FunFam" id="1.20.1070.10:FF:000153">
    <property type="entry name" value="Neuropeptide FF receptor 1"/>
    <property type="match status" value="1"/>
</dbReference>
<feature type="transmembrane region" description="Helical" evidence="16">
    <location>
        <begin position="254"/>
        <end position="275"/>
    </location>
</feature>
<evidence type="ECO:0000256" key="7">
    <source>
        <dbReference type="ARBA" id="ARBA00023157"/>
    </source>
</evidence>
<evidence type="ECO:0000256" key="6">
    <source>
        <dbReference type="ARBA" id="ARBA00023136"/>
    </source>
</evidence>
<evidence type="ECO:0000256" key="16">
    <source>
        <dbReference type="SAM" id="Phobius"/>
    </source>
</evidence>
<dbReference type="GO" id="GO:0005886">
    <property type="term" value="C:plasma membrane"/>
    <property type="evidence" value="ECO:0007669"/>
    <property type="project" value="UniProtKB-SubCell"/>
</dbReference>
<evidence type="ECO:0000256" key="15">
    <source>
        <dbReference type="RuleBase" id="RU000688"/>
    </source>
</evidence>
<dbReference type="PANTHER" id="PTHR24241">
    <property type="entry name" value="NEUROPEPTIDE RECEPTOR-RELATED G-PROTEIN COUPLED RECEPTOR"/>
    <property type="match status" value="1"/>
</dbReference>
<evidence type="ECO:0000256" key="9">
    <source>
        <dbReference type="ARBA" id="ARBA00023180"/>
    </source>
</evidence>
<feature type="transmembrane region" description="Helical" evidence="16">
    <location>
        <begin position="118"/>
        <end position="138"/>
    </location>
</feature>
<name>A0AA88LSJ7_TACVA</name>
<dbReference type="GO" id="GO:0032870">
    <property type="term" value="P:cellular response to hormone stimulus"/>
    <property type="evidence" value="ECO:0007669"/>
    <property type="project" value="TreeGrafter"/>
</dbReference>
<feature type="transmembrane region" description="Helical" evidence="16">
    <location>
        <begin position="12"/>
        <end position="30"/>
    </location>
</feature>
<sequence>MLVFGYLLFSPSYLYVVVFFYYQIFFSHLWKKYLRETANMDGETVALPTIFLPDLNMTNNTNLTEEILFSPYFQHSLGMAAVFVLAYLFIFLLCMIGNSVLCLIVLKKRHMWTVTNVFILNLSISDLLVGIFCIPTTLVDNLITGWPFSNIICKLSGLVQGMSVCASVFTLVAIAVDRFRSVVYPFKPKLTLFVAKAIIGMIWLLALVIMFPSALMLTVQQEQSHFMVQDDNYNLTYPLYSCYETWPEPEMRKVYTTVLFAHIYLIPLILIIIMYGRIGAKLYSTTFLVKVNQPDGTPHGKSPISHRKIKVIKMLIVVALLFMLSWLPLWTLMLLTDYARPEGDQLDLLTGYIFPFFHWLAFSNSSVNPIIYGYYNKNFRQGFQAAWMQRPSCCFGRPSQVHLKKVKRANKTCSHLDKSLSANALNLGVKNKIYTDNDLTGCVRLEMEHRKVSKEKKISRAEGGSANKRELLEDMERISPTGPTVYQAWEL</sequence>
<dbReference type="Pfam" id="PF00001">
    <property type="entry name" value="7tm_1"/>
    <property type="match status" value="1"/>
</dbReference>
<keyword evidence="9" id="KW-0325">Glycoprotein</keyword>
<evidence type="ECO:0000313" key="18">
    <source>
        <dbReference type="EMBL" id="KAK2823224.1"/>
    </source>
</evidence>
<evidence type="ECO:0000256" key="14">
    <source>
        <dbReference type="ARBA" id="ARBA00082066"/>
    </source>
</evidence>
<keyword evidence="8 15" id="KW-0675">Receptor</keyword>
<evidence type="ECO:0000256" key="11">
    <source>
        <dbReference type="ARBA" id="ARBA00025478"/>
    </source>
</evidence>
<organism evidence="18 19">
    <name type="scientific">Tachysurus vachellii</name>
    <name type="common">Darkbarbel catfish</name>
    <name type="synonym">Pelteobagrus vachellii</name>
    <dbReference type="NCBI Taxonomy" id="175792"/>
    <lineage>
        <taxon>Eukaryota</taxon>
        <taxon>Metazoa</taxon>
        <taxon>Chordata</taxon>
        <taxon>Craniata</taxon>
        <taxon>Vertebrata</taxon>
        <taxon>Euteleostomi</taxon>
        <taxon>Actinopterygii</taxon>
        <taxon>Neopterygii</taxon>
        <taxon>Teleostei</taxon>
        <taxon>Ostariophysi</taxon>
        <taxon>Siluriformes</taxon>
        <taxon>Bagridae</taxon>
        <taxon>Tachysurus</taxon>
    </lineage>
</organism>
<dbReference type="PRINTS" id="PR01570">
    <property type="entry name" value="NPFFRECEPTOR"/>
</dbReference>
<feature type="domain" description="G-protein coupled receptors family 1 profile" evidence="17">
    <location>
        <begin position="97"/>
        <end position="372"/>
    </location>
</feature>
<gene>
    <name evidence="18" type="ORF">Q7C36_019824</name>
</gene>
<evidence type="ECO:0000256" key="2">
    <source>
        <dbReference type="ARBA" id="ARBA00022475"/>
    </source>
</evidence>
<feature type="transmembrane region" description="Helical" evidence="16">
    <location>
        <begin position="197"/>
        <end position="217"/>
    </location>
</feature>
<dbReference type="InterPro" id="IPR000276">
    <property type="entry name" value="GPCR_Rhodpsn"/>
</dbReference>
<dbReference type="GO" id="GO:0008188">
    <property type="term" value="F:neuropeptide receptor activity"/>
    <property type="evidence" value="ECO:0007669"/>
    <property type="project" value="InterPro"/>
</dbReference>
<protein>
    <recommendedName>
        <fullName evidence="12">Neuropeptide FF receptor 1</fullName>
    </recommendedName>
    <alternativeName>
        <fullName evidence="14">G-protein coupled receptor 147</fullName>
    </alternativeName>
    <alternativeName>
        <fullName evidence="13">RFamide-related peptide receptor OT7T022</fullName>
    </alternativeName>
</protein>
<feature type="transmembrane region" description="Helical" evidence="16">
    <location>
        <begin position="352"/>
        <end position="375"/>
    </location>
</feature>
<comment type="subcellular location">
    <subcellularLocation>
        <location evidence="1">Cell membrane</location>
        <topology evidence="1">Multi-pass membrane protein</topology>
    </subcellularLocation>
</comment>
<dbReference type="AlphaFoldDB" id="A0AA88LSJ7"/>
<evidence type="ECO:0000256" key="10">
    <source>
        <dbReference type="ARBA" id="ARBA00023224"/>
    </source>
</evidence>
<proteinExistence type="inferred from homology"/>
<keyword evidence="19" id="KW-1185">Reference proteome</keyword>
<comment type="caution">
    <text evidence="18">The sequence shown here is derived from an EMBL/GenBank/DDBJ whole genome shotgun (WGS) entry which is preliminary data.</text>
</comment>
<dbReference type="Gene3D" id="1.20.1070.10">
    <property type="entry name" value="Rhodopsin 7-helix transmembrane proteins"/>
    <property type="match status" value="1"/>
</dbReference>
<comment type="function">
    <text evidence="11">Receptor for NPAF (A-18-F-amide) and NPFF (F-8-F-amide) neuropeptides, also known as morphine-modulating peptides. Can also be activated by a variety of naturally occurring or synthetic FMRF-amide like ligands. This receptor mediates its action by association with G proteins that activate a phosphatidylinositol-calcium second messenger system.</text>
</comment>
<keyword evidence="2" id="KW-1003">Cell membrane</keyword>
<evidence type="ECO:0000259" key="17">
    <source>
        <dbReference type="PROSITE" id="PS50262"/>
    </source>
</evidence>
<dbReference type="PRINTS" id="PR00237">
    <property type="entry name" value="GPCRRHODOPSN"/>
</dbReference>
<evidence type="ECO:0000313" key="19">
    <source>
        <dbReference type="Proteomes" id="UP001187315"/>
    </source>
</evidence>
<evidence type="ECO:0000256" key="3">
    <source>
        <dbReference type="ARBA" id="ARBA00022692"/>
    </source>
</evidence>
<evidence type="ECO:0000256" key="13">
    <source>
        <dbReference type="ARBA" id="ARBA00075893"/>
    </source>
</evidence>
<feature type="transmembrane region" description="Helical" evidence="16">
    <location>
        <begin position="79"/>
        <end position="106"/>
    </location>
</feature>
<evidence type="ECO:0000256" key="1">
    <source>
        <dbReference type="ARBA" id="ARBA00004651"/>
    </source>
</evidence>
<evidence type="ECO:0000256" key="4">
    <source>
        <dbReference type="ARBA" id="ARBA00022989"/>
    </source>
</evidence>
<keyword evidence="6 16" id="KW-0472">Membrane</keyword>
<dbReference type="EMBL" id="JAVHJS010000021">
    <property type="protein sequence ID" value="KAK2823224.1"/>
    <property type="molecule type" value="Genomic_DNA"/>
</dbReference>
<evidence type="ECO:0000256" key="12">
    <source>
        <dbReference type="ARBA" id="ARBA00074417"/>
    </source>
</evidence>
<feature type="transmembrane region" description="Helical" evidence="16">
    <location>
        <begin position="158"/>
        <end position="176"/>
    </location>
</feature>